<name>A0ABY9MV67_9GAMM</name>
<feature type="transmembrane region" description="Helical" evidence="6">
    <location>
        <begin position="186"/>
        <end position="205"/>
    </location>
</feature>
<organism evidence="8 9">
    <name type="scientific">Thiothrix lacustris</name>
    <dbReference type="NCBI Taxonomy" id="525917"/>
    <lineage>
        <taxon>Bacteria</taxon>
        <taxon>Pseudomonadati</taxon>
        <taxon>Pseudomonadota</taxon>
        <taxon>Gammaproteobacteria</taxon>
        <taxon>Thiotrichales</taxon>
        <taxon>Thiotrichaceae</taxon>
        <taxon>Thiothrix</taxon>
    </lineage>
</organism>
<dbReference type="Pfam" id="PF00892">
    <property type="entry name" value="EamA"/>
    <property type="match status" value="2"/>
</dbReference>
<feature type="transmembrane region" description="Helical" evidence="6">
    <location>
        <begin position="96"/>
        <end position="118"/>
    </location>
</feature>
<keyword evidence="9" id="KW-1185">Reference proteome</keyword>
<evidence type="ECO:0000313" key="9">
    <source>
        <dbReference type="Proteomes" id="UP001236657"/>
    </source>
</evidence>
<keyword evidence="5 6" id="KW-0472">Membrane</keyword>
<feature type="transmembrane region" description="Helical" evidence="6">
    <location>
        <begin position="68"/>
        <end position="90"/>
    </location>
</feature>
<feature type="transmembrane region" description="Helical" evidence="6">
    <location>
        <begin position="154"/>
        <end position="174"/>
    </location>
</feature>
<keyword evidence="3 6" id="KW-0812">Transmembrane</keyword>
<dbReference type="Gene3D" id="1.10.3730.20">
    <property type="match status" value="1"/>
</dbReference>
<feature type="domain" description="EamA" evidence="7">
    <location>
        <begin position="161"/>
        <end position="289"/>
    </location>
</feature>
<dbReference type="RefSeq" id="WP_308897527.1">
    <property type="nucleotide sequence ID" value="NZ_CP133218.1"/>
</dbReference>
<feature type="domain" description="EamA" evidence="7">
    <location>
        <begin position="14"/>
        <end position="141"/>
    </location>
</feature>
<evidence type="ECO:0000256" key="3">
    <source>
        <dbReference type="ARBA" id="ARBA00022692"/>
    </source>
</evidence>
<feature type="transmembrane region" description="Helical" evidence="6">
    <location>
        <begin position="35"/>
        <end position="56"/>
    </location>
</feature>
<feature type="transmembrane region" description="Helical" evidence="6">
    <location>
        <begin position="217"/>
        <end position="239"/>
    </location>
</feature>
<keyword evidence="4 6" id="KW-1133">Transmembrane helix</keyword>
<dbReference type="PANTHER" id="PTHR32322:SF2">
    <property type="entry name" value="EAMA DOMAIN-CONTAINING PROTEIN"/>
    <property type="match status" value="1"/>
</dbReference>
<proteinExistence type="inferred from homology"/>
<gene>
    <name evidence="8" type="ORF">RCF98_08470</name>
</gene>
<dbReference type="PANTHER" id="PTHR32322">
    <property type="entry name" value="INNER MEMBRANE TRANSPORTER"/>
    <property type="match status" value="1"/>
</dbReference>
<comment type="similarity">
    <text evidence="2">Belongs to the EamA transporter family.</text>
</comment>
<feature type="transmembrane region" description="Helical" evidence="6">
    <location>
        <begin position="125"/>
        <end position="142"/>
    </location>
</feature>
<dbReference type="InterPro" id="IPR000620">
    <property type="entry name" value="EamA_dom"/>
</dbReference>
<reference evidence="8 9" key="1">
    <citation type="submission" date="2023-08" db="EMBL/GenBank/DDBJ databases">
        <title>New molecular markers tilS and rpoB for phylogenetic and monitoring studies of the genus Thiothrix biodiversity.</title>
        <authorList>
            <person name="Ravin N.V."/>
            <person name="Smolyakov D."/>
            <person name="Markov N.D."/>
            <person name="Beletsky A.V."/>
            <person name="Mardanov A.V."/>
            <person name="Rudenko T.S."/>
            <person name="Grabovich M.Y."/>
        </authorList>
    </citation>
    <scope>NUCLEOTIDE SEQUENCE [LARGE SCALE GENOMIC DNA]</scope>
    <source>
        <strain evidence="8 9">MK1</strain>
    </source>
</reference>
<protein>
    <submittedName>
        <fullName evidence="8">DMT family transporter</fullName>
    </submittedName>
</protein>
<evidence type="ECO:0000313" key="8">
    <source>
        <dbReference type="EMBL" id="WML92362.1"/>
    </source>
</evidence>
<dbReference type="InterPro" id="IPR050638">
    <property type="entry name" value="AA-Vitamin_Transporters"/>
</dbReference>
<dbReference type="Proteomes" id="UP001236657">
    <property type="component" value="Chromosome"/>
</dbReference>
<feature type="transmembrane region" description="Helical" evidence="6">
    <location>
        <begin position="273"/>
        <end position="290"/>
    </location>
</feature>
<accession>A0ABY9MV67</accession>
<dbReference type="EMBL" id="CP133218">
    <property type="protein sequence ID" value="WML92362.1"/>
    <property type="molecule type" value="Genomic_DNA"/>
</dbReference>
<evidence type="ECO:0000259" key="7">
    <source>
        <dbReference type="Pfam" id="PF00892"/>
    </source>
</evidence>
<evidence type="ECO:0000256" key="6">
    <source>
        <dbReference type="SAM" id="Phobius"/>
    </source>
</evidence>
<evidence type="ECO:0000256" key="4">
    <source>
        <dbReference type="ARBA" id="ARBA00022989"/>
    </source>
</evidence>
<evidence type="ECO:0000256" key="5">
    <source>
        <dbReference type="ARBA" id="ARBA00023136"/>
    </source>
</evidence>
<dbReference type="InterPro" id="IPR037185">
    <property type="entry name" value="EmrE-like"/>
</dbReference>
<evidence type="ECO:0000256" key="2">
    <source>
        <dbReference type="ARBA" id="ARBA00007362"/>
    </source>
</evidence>
<comment type="subcellular location">
    <subcellularLocation>
        <location evidence="1">Membrane</location>
        <topology evidence="1">Multi-pass membrane protein</topology>
    </subcellularLocation>
</comment>
<dbReference type="SUPFAM" id="SSF103481">
    <property type="entry name" value="Multidrug resistance efflux transporter EmrE"/>
    <property type="match status" value="2"/>
</dbReference>
<sequence>MVLPSRLLGMLPALFVLLWSTGFIGAKYGLPYADPLAFLVARYALVIVALSLLAWVGKAVWITNSTQLLHLAIAGLLLQATYLGGVFIAISHGLPAGLTSLLVGLQPLLTALLAGILLGETVGKYQWLGIATGLLGVVLVLAQKAGVATAHNLSWYEVTPALFALLGITFGTLYQKRFCPHFDLRTGSVVQFVPSLIITALLVPVMGEWHIEWTGHFLFALGWQVIVLSLGAISLLNLLIRQQGAINITSLFYLTPAVTTLIAWVLFDEVLTLQQWLGMALTMLGVWLVRRNPLAKAVSR</sequence>
<evidence type="ECO:0000256" key="1">
    <source>
        <dbReference type="ARBA" id="ARBA00004141"/>
    </source>
</evidence>
<feature type="transmembrane region" description="Helical" evidence="6">
    <location>
        <begin position="251"/>
        <end position="267"/>
    </location>
</feature>